<evidence type="ECO:0000256" key="1">
    <source>
        <dbReference type="SAM" id="Phobius"/>
    </source>
</evidence>
<dbReference type="EMBL" id="JAHMUF010000007">
    <property type="protein sequence ID" value="KAG7194523.1"/>
    <property type="molecule type" value="Genomic_DNA"/>
</dbReference>
<protein>
    <recommendedName>
        <fullName evidence="2">DUF1279 domain-containing protein</fullName>
    </recommendedName>
</protein>
<dbReference type="GeneID" id="66118112"/>
<reference evidence="3" key="1">
    <citation type="submission" date="2021-03" db="EMBL/GenBank/DDBJ databases">
        <authorList>
            <person name="Palmer J.M."/>
        </authorList>
    </citation>
    <scope>NUCLEOTIDE SEQUENCE</scope>
    <source>
        <strain evidence="3">ARV_011</strain>
    </source>
</reference>
<dbReference type="GO" id="GO:0005739">
    <property type="term" value="C:mitochondrion"/>
    <property type="evidence" value="ECO:0007669"/>
    <property type="project" value="TreeGrafter"/>
</dbReference>
<name>A0A9P7VB33_9ASCO</name>
<evidence type="ECO:0000259" key="2">
    <source>
        <dbReference type="Pfam" id="PF06916"/>
    </source>
</evidence>
<dbReference type="Pfam" id="PF06916">
    <property type="entry name" value="FAM210A-B_dom"/>
    <property type="match status" value="1"/>
</dbReference>
<sequence length="212" mass="23968">MLRLRSIGLGMKLSRAHMFRRCYSGARNVNGKRTMKDLVKEYGYSALGIYLGLSMIDLPLLYLAVHSMGKEKIETYENTLKNTFGYGVTPEELEAKQAERRAKEKLESESNTASESASSESSSIWKTIYDQFSLSEFIIAYGIHKSLIFIRLPVTAAITPGIVKVLRGWGFKIGSQSVTQTAQVAKDTIKDFTASNPKFGTRPGKRKWWWFF</sequence>
<feature type="transmembrane region" description="Helical" evidence="1">
    <location>
        <begin position="42"/>
        <end position="65"/>
    </location>
</feature>
<evidence type="ECO:0000313" key="4">
    <source>
        <dbReference type="Proteomes" id="UP000790833"/>
    </source>
</evidence>
<dbReference type="OrthoDB" id="426386at2759"/>
<evidence type="ECO:0000313" key="3">
    <source>
        <dbReference type="EMBL" id="KAG7194523.1"/>
    </source>
</evidence>
<keyword evidence="1" id="KW-0472">Membrane</keyword>
<dbReference type="InterPro" id="IPR045866">
    <property type="entry name" value="FAM210A/B-like"/>
</dbReference>
<keyword evidence="1" id="KW-1133">Transmembrane helix</keyword>
<dbReference type="PANTHER" id="PTHR21377">
    <property type="entry name" value="PROTEIN FAM210B, MITOCHONDRIAL"/>
    <property type="match status" value="1"/>
</dbReference>
<dbReference type="InterPro" id="IPR009688">
    <property type="entry name" value="FAM210A/B-like_dom"/>
</dbReference>
<keyword evidence="4" id="KW-1185">Reference proteome</keyword>
<dbReference type="PANTHER" id="PTHR21377:SF0">
    <property type="entry name" value="PROTEIN FAM210B, MITOCHONDRIAL"/>
    <property type="match status" value="1"/>
</dbReference>
<proteinExistence type="predicted"/>
<organism evidence="3 4">
    <name type="scientific">Scheffersomyces spartinae</name>
    <dbReference type="NCBI Taxonomy" id="45513"/>
    <lineage>
        <taxon>Eukaryota</taxon>
        <taxon>Fungi</taxon>
        <taxon>Dikarya</taxon>
        <taxon>Ascomycota</taxon>
        <taxon>Saccharomycotina</taxon>
        <taxon>Pichiomycetes</taxon>
        <taxon>Debaryomycetaceae</taxon>
        <taxon>Scheffersomyces</taxon>
    </lineage>
</organism>
<gene>
    <name evidence="3" type="ORF">KQ657_004738</name>
</gene>
<keyword evidence="1" id="KW-0812">Transmembrane</keyword>
<dbReference type="RefSeq" id="XP_043050070.1">
    <property type="nucleotide sequence ID" value="XM_043195404.1"/>
</dbReference>
<comment type="caution">
    <text evidence="3">The sequence shown here is derived from an EMBL/GenBank/DDBJ whole genome shotgun (WGS) entry which is preliminary data.</text>
</comment>
<feature type="domain" description="DUF1279" evidence="2">
    <location>
        <begin position="34"/>
        <end position="160"/>
    </location>
</feature>
<accession>A0A9P7VB33</accession>
<dbReference type="Proteomes" id="UP000790833">
    <property type="component" value="Unassembled WGS sequence"/>
</dbReference>
<dbReference type="AlphaFoldDB" id="A0A9P7VB33"/>